<dbReference type="PRINTS" id="PR00813">
    <property type="entry name" value="BCTERIALGSPG"/>
</dbReference>
<dbReference type="Gene3D" id="3.30.700.10">
    <property type="entry name" value="Glycoprotein, Type 4 Pilin"/>
    <property type="match status" value="1"/>
</dbReference>
<dbReference type="OrthoDB" id="9790526at2"/>
<dbReference type="Proteomes" id="UP000290253">
    <property type="component" value="Unassembled WGS sequence"/>
</dbReference>
<dbReference type="NCBIfam" id="TIGR02532">
    <property type="entry name" value="IV_pilin_GFxxxE"/>
    <property type="match status" value="1"/>
</dbReference>
<name>A0A4Q1SH35_9BACT</name>
<evidence type="ECO:0000313" key="3">
    <source>
        <dbReference type="EMBL" id="RXS96868.1"/>
    </source>
</evidence>
<comment type="caution">
    <text evidence="3">The sequence shown here is derived from an EMBL/GenBank/DDBJ whole genome shotgun (WGS) entry which is preliminary data.</text>
</comment>
<keyword evidence="2" id="KW-0472">Membrane</keyword>
<evidence type="ECO:0000313" key="4">
    <source>
        <dbReference type="Proteomes" id="UP000290253"/>
    </source>
</evidence>
<proteinExistence type="predicted"/>
<dbReference type="GO" id="GO:0015628">
    <property type="term" value="P:protein secretion by the type II secretion system"/>
    <property type="evidence" value="ECO:0007669"/>
    <property type="project" value="InterPro"/>
</dbReference>
<reference evidence="3 4" key="1">
    <citation type="journal article" date="2016" name="Int. J. Syst. Evol. Microbiol.">
        <title>Acidipila dinghuensis sp. nov., an acidobacterium isolated from forest soil.</title>
        <authorList>
            <person name="Jiang Y.W."/>
            <person name="Wang J."/>
            <person name="Chen M.H."/>
            <person name="Lv Y.Y."/>
            <person name="Qiu L.H."/>
        </authorList>
    </citation>
    <scope>NUCLEOTIDE SEQUENCE [LARGE SCALE GENOMIC DNA]</scope>
    <source>
        <strain evidence="3 4">DHOF10</strain>
    </source>
</reference>
<accession>A0A4Q1SH35</accession>
<organism evidence="3 4">
    <name type="scientific">Silvibacterium dinghuense</name>
    <dbReference type="NCBI Taxonomy" id="1560006"/>
    <lineage>
        <taxon>Bacteria</taxon>
        <taxon>Pseudomonadati</taxon>
        <taxon>Acidobacteriota</taxon>
        <taxon>Terriglobia</taxon>
        <taxon>Terriglobales</taxon>
        <taxon>Acidobacteriaceae</taxon>
        <taxon>Silvibacterium</taxon>
    </lineage>
</organism>
<evidence type="ECO:0000256" key="1">
    <source>
        <dbReference type="ARBA" id="ARBA00022481"/>
    </source>
</evidence>
<dbReference type="EMBL" id="SDMK01000001">
    <property type="protein sequence ID" value="RXS96868.1"/>
    <property type="molecule type" value="Genomic_DNA"/>
</dbReference>
<dbReference type="InterPro" id="IPR000983">
    <property type="entry name" value="Bac_GSPG_pilin"/>
</dbReference>
<evidence type="ECO:0000256" key="2">
    <source>
        <dbReference type="SAM" id="Phobius"/>
    </source>
</evidence>
<keyword evidence="2" id="KW-1133">Transmembrane helix</keyword>
<dbReference type="Pfam" id="PF07963">
    <property type="entry name" value="N_methyl"/>
    <property type="match status" value="1"/>
</dbReference>
<protein>
    <submittedName>
        <fullName evidence="3">Prepilin-type N-terminal cleavage/methylation domain-containing protein</fullName>
    </submittedName>
</protein>
<dbReference type="RefSeq" id="WP_129206650.1">
    <property type="nucleotide sequence ID" value="NZ_BMGU01000001.1"/>
</dbReference>
<dbReference type="GO" id="GO:0015627">
    <property type="term" value="C:type II protein secretion system complex"/>
    <property type="evidence" value="ECO:0007669"/>
    <property type="project" value="InterPro"/>
</dbReference>
<dbReference type="InterPro" id="IPR012902">
    <property type="entry name" value="N_methyl_site"/>
</dbReference>
<keyword evidence="1" id="KW-0488">Methylation</keyword>
<dbReference type="AlphaFoldDB" id="A0A4Q1SH35"/>
<dbReference type="InterPro" id="IPR045584">
    <property type="entry name" value="Pilin-like"/>
</dbReference>
<dbReference type="PROSITE" id="PS00409">
    <property type="entry name" value="PROKAR_NTER_METHYL"/>
    <property type="match status" value="1"/>
</dbReference>
<dbReference type="SUPFAM" id="SSF54523">
    <property type="entry name" value="Pili subunits"/>
    <property type="match status" value="1"/>
</dbReference>
<sequence>MRRNAEAGLTLVELIVTVAILAILASAAIPVTRFEVKRQKERELRHDLWEMRDAIDHYKDAADKNAFQTKVDSQGYPPDLQTLVDGVDVQGKKVRFLRRIPVDPMTGNTEWGIRSMQDDPDADSWGGQNVFDVYSKSDGTALDGTKYKDW</sequence>
<gene>
    <name evidence="3" type="ORF">ESZ00_02710</name>
</gene>
<keyword evidence="2" id="KW-0812">Transmembrane</keyword>
<keyword evidence="4" id="KW-1185">Reference proteome</keyword>
<feature type="transmembrane region" description="Helical" evidence="2">
    <location>
        <begin position="12"/>
        <end position="32"/>
    </location>
</feature>